<dbReference type="KEGG" id="cyj:Cyan7822_6433"/>
<sequence length="242" mass="26595">MNNISRKRTIFSRLAGGGIKWTPIFSLASLFLQLIAILLLMFQGAAVVAVSNKPAPTLVELADGRAISVRAIASRDRSADAIDRFVRSAMTGLFSWSGKTLNSQGQLIPDKGVEFAKGLTITEPALIASFALADNYRPILLREIAGQIPGDVFLGKTQIFLDIKHLTDAQKVGEGKWVVEMLANLLTFDENHQIGAGITFNKKVFLKAIDPPFNLMPKTPLEERFFELRSSGLEIELIKELI</sequence>
<keyword evidence="1" id="KW-1133">Transmembrane helix</keyword>
<evidence type="ECO:0000313" key="3">
    <source>
        <dbReference type="Proteomes" id="UP000008206"/>
    </source>
</evidence>
<dbReference type="HOGENOM" id="CLU_094546_0_0_3"/>
<geneLocation type="plasmid" evidence="2 3">
    <name>Cy782202</name>
</geneLocation>
<dbReference type="AlphaFoldDB" id="E0UMN7"/>
<reference evidence="3" key="1">
    <citation type="journal article" date="2011" name="MBio">
        <title>Novel metabolic attributes of the genus Cyanothece, comprising a group of unicellular nitrogen-fixing Cyanobacteria.</title>
        <authorList>
            <person name="Bandyopadhyay A."/>
            <person name="Elvitigala T."/>
            <person name="Welsh E."/>
            <person name="Stockel J."/>
            <person name="Liberton M."/>
            <person name="Min H."/>
            <person name="Sherman L.A."/>
            <person name="Pakrasi H.B."/>
        </authorList>
    </citation>
    <scope>NUCLEOTIDE SEQUENCE [LARGE SCALE GENOMIC DNA]</scope>
    <source>
        <strain evidence="3">PCC 7822</strain>
        <plasmid evidence="3">Cy782202</plasmid>
    </source>
</reference>
<accession>E0UMN7</accession>
<evidence type="ECO:0000256" key="1">
    <source>
        <dbReference type="SAM" id="Phobius"/>
    </source>
</evidence>
<keyword evidence="1" id="KW-0472">Membrane</keyword>
<dbReference type="Proteomes" id="UP000008206">
    <property type="component" value="Plasmid Cy782202"/>
</dbReference>
<keyword evidence="1" id="KW-0812">Transmembrane</keyword>
<name>E0UMN7_GLOV7</name>
<feature type="transmembrane region" description="Helical" evidence="1">
    <location>
        <begin position="21"/>
        <end position="42"/>
    </location>
</feature>
<organism evidence="2 3">
    <name type="scientific">Gloeothece verrucosa (strain PCC 7822)</name>
    <name type="common">Cyanothece sp. (strain PCC 7822)</name>
    <dbReference type="NCBI Taxonomy" id="497965"/>
    <lineage>
        <taxon>Bacteria</taxon>
        <taxon>Bacillati</taxon>
        <taxon>Cyanobacteriota</taxon>
        <taxon>Cyanophyceae</taxon>
        <taxon>Oscillatoriophycideae</taxon>
        <taxon>Chroococcales</taxon>
        <taxon>Aphanothecaceae</taxon>
        <taxon>Gloeothece</taxon>
        <taxon>Gloeothece verrucosa</taxon>
    </lineage>
</organism>
<keyword evidence="2" id="KW-0614">Plasmid</keyword>
<dbReference type="OrthoDB" id="494834at2"/>
<dbReference type="RefSeq" id="WP_013334963.1">
    <property type="nucleotide sequence ID" value="NC_014534.1"/>
</dbReference>
<dbReference type="EMBL" id="CP002200">
    <property type="protein sequence ID" value="ADN18217.1"/>
    <property type="molecule type" value="Genomic_DNA"/>
</dbReference>
<keyword evidence="3" id="KW-1185">Reference proteome</keyword>
<gene>
    <name evidence="2" type="ordered locus">Cyan7822_6433</name>
</gene>
<evidence type="ECO:0000313" key="2">
    <source>
        <dbReference type="EMBL" id="ADN18217.1"/>
    </source>
</evidence>
<proteinExistence type="predicted"/>
<protein>
    <submittedName>
        <fullName evidence="2">Uncharacterized protein</fullName>
    </submittedName>
</protein>